<proteinExistence type="predicted"/>
<evidence type="ECO:0000259" key="1">
    <source>
        <dbReference type="Pfam" id="PF22302"/>
    </source>
</evidence>
<dbReference type="EMBL" id="CP095353">
    <property type="protein sequence ID" value="XAG69852.1"/>
    <property type="molecule type" value="Genomic_DNA"/>
</dbReference>
<dbReference type="InterPro" id="IPR054241">
    <property type="entry name" value="DUF6968"/>
</dbReference>
<name>A0AAU6U9L0_UNCXX</name>
<dbReference type="Pfam" id="PF22302">
    <property type="entry name" value="DUF6968"/>
    <property type="match status" value="1"/>
</dbReference>
<feature type="domain" description="DUF6968" evidence="1">
    <location>
        <begin position="17"/>
        <end position="77"/>
    </location>
</feature>
<dbReference type="AlphaFoldDB" id="A0AAU6U9L0"/>
<gene>
    <name evidence="2" type="ORF">MRM75_02300</name>
</gene>
<sequence length="132" mass="14712">MKRTIVTAKFDAVSLEGEQVTLKIAIGAPQPDPKSTSGDYRCKVKLAGLGDKTFIHGIDALQALSLALKFVESELRAFSDAGWHFYLPGSARRYRRLLFSRDLTSPPVVKLLSERRNRSPGIDNFRFCGRKA</sequence>
<organism evidence="2">
    <name type="scientific">bacterium 19CA06SA08-2</name>
    <dbReference type="NCBI Taxonomy" id="2920658"/>
    <lineage>
        <taxon>Bacteria</taxon>
    </lineage>
</organism>
<accession>A0AAU6U9L0</accession>
<evidence type="ECO:0000313" key="2">
    <source>
        <dbReference type="EMBL" id="XAG69852.1"/>
    </source>
</evidence>
<reference evidence="2" key="1">
    <citation type="submission" date="2022-03" db="EMBL/GenBank/DDBJ databases">
        <title>Sea Food Isolates.</title>
        <authorList>
            <person name="Li c."/>
        </authorList>
    </citation>
    <scope>NUCLEOTIDE SEQUENCE</scope>
    <source>
        <strain evidence="2">19CA06SA08-2</strain>
    </source>
</reference>
<protein>
    <recommendedName>
        <fullName evidence="1">DUF6968 domain-containing protein</fullName>
    </recommendedName>
</protein>